<evidence type="ECO:0000313" key="2">
    <source>
        <dbReference type="Proteomes" id="UP000192678"/>
    </source>
</evidence>
<organism evidence="1 2">
    <name type="scientific">Pedobacter nyackensis</name>
    <dbReference type="NCBI Taxonomy" id="475255"/>
    <lineage>
        <taxon>Bacteria</taxon>
        <taxon>Pseudomonadati</taxon>
        <taxon>Bacteroidota</taxon>
        <taxon>Sphingobacteriia</taxon>
        <taxon>Sphingobacteriales</taxon>
        <taxon>Sphingobacteriaceae</taxon>
        <taxon>Pedobacter</taxon>
    </lineage>
</organism>
<dbReference type="RefSeq" id="WP_144009337.1">
    <property type="nucleotide sequence ID" value="NZ_FWYB01000001.1"/>
</dbReference>
<keyword evidence="2" id="KW-1185">Reference proteome</keyword>
<name>A0A1W1ZX53_9SPHI</name>
<reference evidence="1 2" key="1">
    <citation type="submission" date="2017-04" db="EMBL/GenBank/DDBJ databases">
        <authorList>
            <person name="Afonso C.L."/>
            <person name="Miller P.J."/>
            <person name="Scott M.A."/>
            <person name="Spackman E."/>
            <person name="Goraichik I."/>
            <person name="Dimitrov K.M."/>
            <person name="Suarez D.L."/>
            <person name="Swayne D.E."/>
        </authorList>
    </citation>
    <scope>NUCLEOTIDE SEQUENCE [LARGE SCALE GENOMIC DNA]</scope>
    <source>
        <strain evidence="1 2">DSM 19625</strain>
    </source>
</reference>
<proteinExistence type="predicted"/>
<dbReference type="AlphaFoldDB" id="A0A1W1ZX53"/>
<dbReference type="Proteomes" id="UP000192678">
    <property type="component" value="Unassembled WGS sequence"/>
</dbReference>
<dbReference type="STRING" id="475255.SAMN04488101_101119"/>
<dbReference type="EMBL" id="FWYB01000001">
    <property type="protein sequence ID" value="SMC52987.1"/>
    <property type="molecule type" value="Genomic_DNA"/>
</dbReference>
<evidence type="ECO:0000313" key="1">
    <source>
        <dbReference type="EMBL" id="SMC52987.1"/>
    </source>
</evidence>
<gene>
    <name evidence="1" type="ORF">SAMN04488101_101119</name>
</gene>
<accession>A0A1W1ZX53</accession>
<protein>
    <submittedName>
        <fullName evidence="1">Uncharacterized protein</fullName>
    </submittedName>
</protein>
<sequence>MNIERHTTEPPTSATPNRIALKVVENNHSVMDNILSHEHNGKSWLFIKMPENYVSKSVYMGYVIFKVWNEKNGVTENQLSDYSKLTKYLENHNPDKEYKTIPVKLPEGDWISVSGLSEITEEQAKDVVLDSETMLEIHENGIYRQAYGFVDYTNGCDGYESTVKSLRTLITSLGGDVESNNYLILKEA</sequence>